<name>A0A9P6ZVV0_9AGAM</name>
<evidence type="ECO:0000256" key="2">
    <source>
        <dbReference type="ARBA" id="ARBA00004401"/>
    </source>
</evidence>
<evidence type="ECO:0000256" key="3">
    <source>
        <dbReference type="ARBA" id="ARBA00008773"/>
    </source>
</evidence>
<dbReference type="GO" id="GO:0009986">
    <property type="term" value="C:cell surface"/>
    <property type="evidence" value="ECO:0007669"/>
    <property type="project" value="TreeGrafter"/>
</dbReference>
<evidence type="ECO:0000256" key="7">
    <source>
        <dbReference type="ARBA" id="ARBA00023136"/>
    </source>
</evidence>
<dbReference type="Proteomes" id="UP000714275">
    <property type="component" value="Unassembled WGS sequence"/>
</dbReference>
<keyword evidence="6 16" id="KW-0378">Hydrolase</keyword>
<keyword evidence="8" id="KW-0325">Glycoprotein</keyword>
<evidence type="ECO:0000256" key="5">
    <source>
        <dbReference type="ARBA" id="ARBA00022475"/>
    </source>
</evidence>
<dbReference type="GO" id="GO:0000272">
    <property type="term" value="P:polysaccharide catabolic process"/>
    <property type="evidence" value="ECO:0007669"/>
    <property type="project" value="UniProtKB-KW"/>
</dbReference>
<dbReference type="GO" id="GO:0042973">
    <property type="term" value="F:glucan endo-1,3-beta-D-glucosidase activity"/>
    <property type="evidence" value="ECO:0007669"/>
    <property type="project" value="UniProtKB-EC"/>
</dbReference>
<dbReference type="OrthoDB" id="77201at2759"/>
<dbReference type="PANTHER" id="PTHR16631:SF17">
    <property type="entry name" value="GLUCAN ENDO-1,3-BETA-GLUCOSIDASE BTGC"/>
    <property type="match status" value="1"/>
</dbReference>
<dbReference type="EC" id="3.2.1.39" evidence="4"/>
<dbReference type="PANTHER" id="PTHR16631">
    <property type="entry name" value="GLUCAN 1,3-BETA-GLUCOSIDASE"/>
    <property type="match status" value="1"/>
</dbReference>
<keyword evidence="10" id="KW-0961">Cell wall biogenesis/degradation</keyword>
<evidence type="ECO:0000256" key="9">
    <source>
        <dbReference type="ARBA" id="ARBA00023277"/>
    </source>
</evidence>
<evidence type="ECO:0000256" key="10">
    <source>
        <dbReference type="ARBA" id="ARBA00023316"/>
    </source>
</evidence>
<evidence type="ECO:0000256" key="1">
    <source>
        <dbReference type="ARBA" id="ARBA00000382"/>
    </source>
</evidence>
<keyword evidence="17" id="KW-1185">Reference proteome</keyword>
<evidence type="ECO:0000256" key="6">
    <source>
        <dbReference type="ARBA" id="ARBA00022801"/>
    </source>
</evidence>
<dbReference type="GO" id="GO:0005576">
    <property type="term" value="C:extracellular region"/>
    <property type="evidence" value="ECO:0007669"/>
    <property type="project" value="TreeGrafter"/>
</dbReference>
<comment type="function">
    <text evidence="12">Glucanases play a role in cell expansion during growth, in cell-cell fusion during mating, and in spore release during sporulation. This enzyme may be involved in beta-glucan degradation. Active on laminarin and lichenan.</text>
</comment>
<sequence>MAHTLYPLGFLLLLLLDLVSARHVPRSCHPHSSRSSSNSSTHPLSGVIAVGSAPPAPATSTDGSSSSCFPSAGFQMPSSVPSSTGGWWCSPNTEYAFLGFSYEVTACQSASKLNSDFADIKNTFGSRYVRLYGACDRDGFYDDIVNAAWATGLGVHALIWFGFDGGNQWIARRDSLVSSLISNPKAKFVTRGVQFGSEPLFDNVLPHSQLAAEVTSLKSKLLGVGIPVTVSELAYGYQERGGAQDVLDAIDFINVHMLPFFTALATFGAAAWPLVQTDMNWFIQHGNGKKMYFDENGWPSVTSSGVQPNSILAQSSVANEEGYFSMLDSHCEDLKLGPQGGIGWFAHIYSDEQEPGYGIYDDAGKKKFPFKPRTSC</sequence>
<comment type="catalytic activity">
    <reaction evidence="1">
        <text>Hydrolysis of (1-&gt;3)-beta-D-glucosidic linkages in (1-&gt;3)-beta-D-glucans.</text>
        <dbReference type="EC" id="3.2.1.39"/>
    </reaction>
</comment>
<evidence type="ECO:0000256" key="4">
    <source>
        <dbReference type="ARBA" id="ARBA00012780"/>
    </source>
</evidence>
<evidence type="ECO:0000256" key="15">
    <source>
        <dbReference type="SAM" id="SignalP"/>
    </source>
</evidence>
<keyword evidence="5" id="KW-1003">Cell membrane</keyword>
<comment type="similarity">
    <text evidence="3">Belongs to the glycosyl hydrolase 17 family.</text>
</comment>
<feature type="signal peptide" evidence="15">
    <location>
        <begin position="1"/>
        <end position="21"/>
    </location>
</feature>
<keyword evidence="11" id="KW-0624">Polysaccharide degradation</keyword>
<evidence type="ECO:0000256" key="13">
    <source>
        <dbReference type="ARBA" id="ARBA00042373"/>
    </source>
</evidence>
<protein>
    <recommendedName>
        <fullName evidence="4">glucan endo-1,3-beta-D-glucosidase</fullName>
        <ecNumber evidence="4">3.2.1.39</ecNumber>
    </recommendedName>
    <alternativeName>
        <fullName evidence="14">Endo-1,3-beta-glucanase btgC</fullName>
    </alternativeName>
    <alternativeName>
        <fullName evidence="13">Laminarinase btgC</fullName>
    </alternativeName>
</protein>
<evidence type="ECO:0000256" key="14">
    <source>
        <dbReference type="ARBA" id="ARBA00043078"/>
    </source>
</evidence>
<keyword evidence="15" id="KW-0732">Signal</keyword>
<dbReference type="InterPro" id="IPR017853">
    <property type="entry name" value="GH"/>
</dbReference>
<evidence type="ECO:0000256" key="12">
    <source>
        <dbReference type="ARBA" id="ARBA00037649"/>
    </source>
</evidence>
<evidence type="ECO:0000313" key="17">
    <source>
        <dbReference type="Proteomes" id="UP000714275"/>
    </source>
</evidence>
<comment type="subcellular location">
    <subcellularLocation>
        <location evidence="2">Cell membrane</location>
        <topology evidence="2">Single-pass type II membrane protein</topology>
    </subcellularLocation>
</comment>
<dbReference type="GO" id="GO:0071555">
    <property type="term" value="P:cell wall organization"/>
    <property type="evidence" value="ECO:0007669"/>
    <property type="project" value="UniProtKB-KW"/>
</dbReference>
<reference evidence="16" key="1">
    <citation type="journal article" date="2020" name="New Phytol.">
        <title>Comparative genomics reveals dynamic genome evolution in host specialist ectomycorrhizal fungi.</title>
        <authorList>
            <person name="Lofgren L.A."/>
            <person name="Nguyen N.H."/>
            <person name="Vilgalys R."/>
            <person name="Ruytinx J."/>
            <person name="Liao H.L."/>
            <person name="Branco S."/>
            <person name="Kuo A."/>
            <person name="LaButti K."/>
            <person name="Lipzen A."/>
            <person name="Andreopoulos W."/>
            <person name="Pangilinan J."/>
            <person name="Riley R."/>
            <person name="Hundley H."/>
            <person name="Na H."/>
            <person name="Barry K."/>
            <person name="Grigoriev I.V."/>
            <person name="Stajich J.E."/>
            <person name="Kennedy P.G."/>
        </authorList>
    </citation>
    <scope>NUCLEOTIDE SEQUENCE</scope>
    <source>
        <strain evidence="16">DOB743</strain>
    </source>
</reference>
<dbReference type="AlphaFoldDB" id="A0A9P6ZVV0"/>
<comment type="caution">
    <text evidence="16">The sequence shown here is derived from an EMBL/GenBank/DDBJ whole genome shotgun (WGS) entry which is preliminary data.</text>
</comment>
<dbReference type="GO" id="GO:0009277">
    <property type="term" value="C:fungal-type cell wall"/>
    <property type="evidence" value="ECO:0007669"/>
    <property type="project" value="TreeGrafter"/>
</dbReference>
<gene>
    <name evidence="16" type="ORF">EV702DRAFT_1100424</name>
</gene>
<dbReference type="SUPFAM" id="SSF51445">
    <property type="entry name" value="(Trans)glycosidases"/>
    <property type="match status" value="1"/>
</dbReference>
<keyword evidence="7" id="KW-0472">Membrane</keyword>
<proteinExistence type="inferred from homology"/>
<organism evidence="16 17">
    <name type="scientific">Suillus placidus</name>
    <dbReference type="NCBI Taxonomy" id="48579"/>
    <lineage>
        <taxon>Eukaryota</taxon>
        <taxon>Fungi</taxon>
        <taxon>Dikarya</taxon>
        <taxon>Basidiomycota</taxon>
        <taxon>Agaricomycotina</taxon>
        <taxon>Agaricomycetes</taxon>
        <taxon>Agaricomycetidae</taxon>
        <taxon>Boletales</taxon>
        <taxon>Suillineae</taxon>
        <taxon>Suillaceae</taxon>
        <taxon>Suillus</taxon>
    </lineage>
</organism>
<keyword evidence="9" id="KW-0119">Carbohydrate metabolism</keyword>
<feature type="chain" id="PRO_5040495538" description="glucan endo-1,3-beta-D-glucosidase" evidence="15">
    <location>
        <begin position="22"/>
        <end position="376"/>
    </location>
</feature>
<accession>A0A9P6ZVV0</accession>
<evidence type="ECO:0000313" key="16">
    <source>
        <dbReference type="EMBL" id="KAG1777729.1"/>
    </source>
</evidence>
<evidence type="ECO:0000256" key="8">
    <source>
        <dbReference type="ARBA" id="ARBA00023180"/>
    </source>
</evidence>
<dbReference type="GO" id="GO:0005886">
    <property type="term" value="C:plasma membrane"/>
    <property type="evidence" value="ECO:0007669"/>
    <property type="project" value="UniProtKB-SubCell"/>
</dbReference>
<dbReference type="InterPro" id="IPR050732">
    <property type="entry name" value="Beta-glucan_modifiers"/>
</dbReference>
<evidence type="ECO:0000256" key="11">
    <source>
        <dbReference type="ARBA" id="ARBA00023326"/>
    </source>
</evidence>
<dbReference type="EMBL" id="JABBWD010000019">
    <property type="protein sequence ID" value="KAG1777729.1"/>
    <property type="molecule type" value="Genomic_DNA"/>
</dbReference>